<proteinExistence type="inferred from homology"/>
<dbReference type="GO" id="GO:0016887">
    <property type="term" value="F:ATP hydrolysis activity"/>
    <property type="evidence" value="ECO:0007669"/>
    <property type="project" value="InterPro"/>
</dbReference>
<dbReference type="Gene3D" id="3.40.50.300">
    <property type="entry name" value="P-loop containing nucleotide triphosphate hydrolases"/>
    <property type="match status" value="1"/>
</dbReference>
<accession>A0A7M1LKB2</accession>
<dbReference type="Pfam" id="PF00005">
    <property type="entry name" value="ABC_tran"/>
    <property type="match status" value="1"/>
</dbReference>
<keyword evidence="4" id="KW-0067">ATP-binding</keyword>
<keyword evidence="5" id="KW-1185">Reference proteome</keyword>
<dbReference type="RefSeq" id="WP_051487243.1">
    <property type="nucleotide sequence ID" value="NZ_CP053842.1"/>
</dbReference>
<sequence>MIEVKNLKFFYSKKVILNGINFNLKSGENLAILGENGSGKSTLLKCMLNLLPYSGEILLNGKNIKSIKRKDLSKQIAYIPQSQNLPFEYEVIDIVLMSRISHKSFLKITLKKIMKFARTLLKN</sequence>
<evidence type="ECO:0000313" key="4">
    <source>
        <dbReference type="EMBL" id="QOQ87975.1"/>
    </source>
</evidence>
<dbReference type="Proteomes" id="UP000594749">
    <property type="component" value="Chromosome"/>
</dbReference>
<dbReference type="InterPro" id="IPR027417">
    <property type="entry name" value="P-loop_NTPase"/>
</dbReference>
<dbReference type="PANTHER" id="PTHR42734">
    <property type="entry name" value="METAL TRANSPORT SYSTEM ATP-BINDING PROTEIN TM_0124-RELATED"/>
    <property type="match status" value="1"/>
</dbReference>
<name>A0A7M1LKB2_9BACT</name>
<dbReference type="PANTHER" id="PTHR42734:SF6">
    <property type="entry name" value="MOLYBDATE IMPORT ATP-BINDING PROTEIN MOLC"/>
    <property type="match status" value="1"/>
</dbReference>
<comment type="similarity">
    <text evidence="1">Belongs to the ABC transporter superfamily.</text>
</comment>
<evidence type="ECO:0000256" key="2">
    <source>
        <dbReference type="ARBA" id="ARBA00022448"/>
    </source>
</evidence>
<dbReference type="SUPFAM" id="SSF52540">
    <property type="entry name" value="P-loop containing nucleoside triphosphate hydrolases"/>
    <property type="match status" value="1"/>
</dbReference>
<dbReference type="GO" id="GO:0005524">
    <property type="term" value="F:ATP binding"/>
    <property type="evidence" value="ECO:0007669"/>
    <property type="project" value="UniProtKB-KW"/>
</dbReference>
<reference evidence="4 5" key="1">
    <citation type="submission" date="2020-10" db="EMBL/GenBank/DDBJ databases">
        <title>Campylobacter and Helicobacter PacBio genomes.</title>
        <authorList>
            <person name="Lane C."/>
        </authorList>
    </citation>
    <scope>NUCLEOTIDE SEQUENCE [LARGE SCALE GENOMIC DNA]</scope>
    <source>
        <strain evidence="4 5">2016D-0077</strain>
    </source>
</reference>
<feature type="domain" description="ABC transporter" evidence="3">
    <location>
        <begin position="17"/>
        <end position="93"/>
    </location>
</feature>
<organism evidence="4 5">
    <name type="scientific">Campylobacter corcagiensis</name>
    <dbReference type="NCBI Taxonomy" id="1448857"/>
    <lineage>
        <taxon>Bacteria</taxon>
        <taxon>Pseudomonadati</taxon>
        <taxon>Campylobacterota</taxon>
        <taxon>Epsilonproteobacteria</taxon>
        <taxon>Campylobacterales</taxon>
        <taxon>Campylobacteraceae</taxon>
        <taxon>Campylobacter</taxon>
    </lineage>
</organism>
<gene>
    <name evidence="4" type="ORF">IMC76_04040</name>
</gene>
<dbReference type="EMBL" id="CP063078">
    <property type="protein sequence ID" value="QOQ87975.1"/>
    <property type="molecule type" value="Genomic_DNA"/>
</dbReference>
<evidence type="ECO:0000259" key="3">
    <source>
        <dbReference type="Pfam" id="PF00005"/>
    </source>
</evidence>
<dbReference type="AlphaFoldDB" id="A0A7M1LKB2"/>
<dbReference type="InterPro" id="IPR003439">
    <property type="entry name" value="ABC_transporter-like_ATP-bd"/>
</dbReference>
<evidence type="ECO:0000256" key="1">
    <source>
        <dbReference type="ARBA" id="ARBA00005417"/>
    </source>
</evidence>
<evidence type="ECO:0000313" key="5">
    <source>
        <dbReference type="Proteomes" id="UP000594749"/>
    </source>
</evidence>
<protein>
    <submittedName>
        <fullName evidence="4">ABC transporter ATP-binding protein</fullName>
    </submittedName>
</protein>
<keyword evidence="2" id="KW-0813">Transport</keyword>
<dbReference type="InterPro" id="IPR050153">
    <property type="entry name" value="Metal_Ion_Import_ABC"/>
</dbReference>
<keyword evidence="4" id="KW-0547">Nucleotide-binding</keyword>